<dbReference type="Gene3D" id="1.10.150.130">
    <property type="match status" value="1"/>
</dbReference>
<protein>
    <submittedName>
        <fullName evidence="6">Uncharacterized protein DUF4102</fullName>
    </submittedName>
</protein>
<accession>A0A4R3UKN9</accession>
<dbReference type="InterPro" id="IPR025166">
    <property type="entry name" value="Integrase_DNA_bind_dom"/>
</dbReference>
<dbReference type="SUPFAM" id="SSF56349">
    <property type="entry name" value="DNA breaking-rejoining enzymes"/>
    <property type="match status" value="1"/>
</dbReference>
<dbReference type="InterPro" id="IPR011010">
    <property type="entry name" value="DNA_brk_join_enz"/>
</dbReference>
<dbReference type="GO" id="GO:0015074">
    <property type="term" value="P:DNA integration"/>
    <property type="evidence" value="ECO:0007669"/>
    <property type="project" value="UniProtKB-KW"/>
</dbReference>
<dbReference type="AlphaFoldDB" id="A0A4R3UKN9"/>
<dbReference type="RefSeq" id="WP_338139967.1">
    <property type="nucleotide sequence ID" value="NZ_CBCSGL010000022.1"/>
</dbReference>
<dbReference type="PANTHER" id="PTHR30629:SF2">
    <property type="entry name" value="PROPHAGE INTEGRASE INTS-RELATED"/>
    <property type="match status" value="1"/>
</dbReference>
<dbReference type="InterPro" id="IPR010998">
    <property type="entry name" value="Integrase_recombinase_N"/>
</dbReference>
<feature type="domain" description="Integrase DNA-binding" evidence="4">
    <location>
        <begin position="25"/>
        <end position="95"/>
    </location>
</feature>
<evidence type="ECO:0000256" key="1">
    <source>
        <dbReference type="ARBA" id="ARBA00008857"/>
    </source>
</evidence>
<proteinExistence type="inferred from homology"/>
<name>A0A4R3UKN9_ROSSA</name>
<dbReference type="Pfam" id="PF22022">
    <property type="entry name" value="Phage_int_M"/>
    <property type="match status" value="1"/>
</dbReference>
<dbReference type="EMBL" id="SMBU01000026">
    <property type="protein sequence ID" value="TCU91372.1"/>
    <property type="molecule type" value="Genomic_DNA"/>
</dbReference>
<sequence>MGTTPKPVSDLLLKSWLSAGPVNRSVGDGLMFVASEVGARVGKASWILRYRFGGRQKEKVLGRYPEITLRTARELALRDRAQIQQGVDVAVQKRLQKLRISDAHNVESLASAWYERDIAPKYRRPEAVERAIRRHIEPVIGKLPVEVVRPVHIDEVLTRIVAAGAPTVANDVRRYLLRMFHFAVKRKWIDSNPAYGFEVADAGGTEQAKSRWLPEAEWRTLTAHRAALPSWMARAIGEEAARG</sequence>
<dbReference type="Proteomes" id="UP000295110">
    <property type="component" value="Unassembled WGS sequence"/>
</dbReference>
<dbReference type="InterPro" id="IPR053876">
    <property type="entry name" value="Phage_int_M"/>
</dbReference>
<evidence type="ECO:0000313" key="7">
    <source>
        <dbReference type="Proteomes" id="UP000295110"/>
    </source>
</evidence>
<keyword evidence="3" id="KW-0238">DNA-binding</keyword>
<evidence type="ECO:0000313" key="6">
    <source>
        <dbReference type="EMBL" id="TCU91372.1"/>
    </source>
</evidence>
<evidence type="ECO:0000256" key="2">
    <source>
        <dbReference type="ARBA" id="ARBA00022908"/>
    </source>
</evidence>
<evidence type="ECO:0000259" key="4">
    <source>
        <dbReference type="Pfam" id="PF13356"/>
    </source>
</evidence>
<gene>
    <name evidence="6" type="ORF">EV671_102691</name>
</gene>
<evidence type="ECO:0000259" key="5">
    <source>
        <dbReference type="Pfam" id="PF22022"/>
    </source>
</evidence>
<comment type="similarity">
    <text evidence="1">Belongs to the 'phage' integrase family.</text>
</comment>
<dbReference type="Gene3D" id="3.30.160.390">
    <property type="entry name" value="Integrase, DNA-binding domain"/>
    <property type="match status" value="1"/>
</dbReference>
<keyword evidence="7" id="KW-1185">Reference proteome</keyword>
<organism evidence="6 7">
    <name type="scientific">Roseateles saccharophilus</name>
    <name type="common">Pseudomonas saccharophila</name>
    <dbReference type="NCBI Taxonomy" id="304"/>
    <lineage>
        <taxon>Bacteria</taxon>
        <taxon>Pseudomonadati</taxon>
        <taxon>Pseudomonadota</taxon>
        <taxon>Betaproteobacteria</taxon>
        <taxon>Burkholderiales</taxon>
        <taxon>Sphaerotilaceae</taxon>
        <taxon>Roseateles</taxon>
    </lineage>
</organism>
<dbReference type="InterPro" id="IPR050808">
    <property type="entry name" value="Phage_Integrase"/>
</dbReference>
<feature type="domain" description="Phage integrase central" evidence="5">
    <location>
        <begin position="107"/>
        <end position="195"/>
    </location>
</feature>
<keyword evidence="2" id="KW-0229">DNA integration</keyword>
<dbReference type="GO" id="GO:0003677">
    <property type="term" value="F:DNA binding"/>
    <property type="evidence" value="ECO:0007669"/>
    <property type="project" value="UniProtKB-KW"/>
</dbReference>
<dbReference type="Pfam" id="PF13356">
    <property type="entry name" value="Arm-DNA-bind_3"/>
    <property type="match status" value="1"/>
</dbReference>
<evidence type="ECO:0000256" key="3">
    <source>
        <dbReference type="ARBA" id="ARBA00023125"/>
    </source>
</evidence>
<reference evidence="6 7" key="1">
    <citation type="submission" date="2019-03" db="EMBL/GenBank/DDBJ databases">
        <title>Genomic Encyclopedia of Type Strains, Phase IV (KMG-IV): sequencing the most valuable type-strain genomes for metagenomic binning, comparative biology and taxonomic classification.</title>
        <authorList>
            <person name="Goeker M."/>
        </authorList>
    </citation>
    <scope>NUCLEOTIDE SEQUENCE [LARGE SCALE GENOMIC DNA]</scope>
    <source>
        <strain evidence="6 7">DSM 654</strain>
    </source>
</reference>
<dbReference type="InterPro" id="IPR038488">
    <property type="entry name" value="Integrase_DNA-bd_sf"/>
</dbReference>
<comment type="caution">
    <text evidence="6">The sequence shown here is derived from an EMBL/GenBank/DDBJ whole genome shotgun (WGS) entry which is preliminary data.</text>
</comment>
<dbReference type="PANTHER" id="PTHR30629">
    <property type="entry name" value="PROPHAGE INTEGRASE"/>
    <property type="match status" value="1"/>
</dbReference>